<dbReference type="OrthoDB" id="4578803at2759"/>
<dbReference type="AlphaFoldDB" id="A0A9P8W3N4"/>
<dbReference type="Proteomes" id="UP000777438">
    <property type="component" value="Unassembled WGS sequence"/>
</dbReference>
<gene>
    <name evidence="2" type="ORF">B0T10DRAFT_80142</name>
</gene>
<feature type="chain" id="PRO_5040401642" evidence="1">
    <location>
        <begin position="21"/>
        <end position="175"/>
    </location>
</feature>
<accession>A0A9P8W3N4</accession>
<proteinExistence type="predicted"/>
<sequence>MWSSTFIVSTLLAVAHTAWADRTLSVNPGGPMIPACPTITTTAKVCPTCITHPCDVVSTVINPGNCPRKIPTVTKKYPCAKSTCPGGCKTHYVYPSTLATTTTTPCPTVTEVQGRCSTCVVAQCELLSVISSVCGCPSVVPTHTTRYECDGTCPGGCAGTQYVYDTAKPTCTGTY</sequence>
<evidence type="ECO:0000313" key="2">
    <source>
        <dbReference type="EMBL" id="KAH6886386.1"/>
    </source>
</evidence>
<evidence type="ECO:0000313" key="3">
    <source>
        <dbReference type="Proteomes" id="UP000777438"/>
    </source>
</evidence>
<keyword evidence="1" id="KW-0732">Signal</keyword>
<comment type="caution">
    <text evidence="2">The sequence shown here is derived from an EMBL/GenBank/DDBJ whole genome shotgun (WGS) entry which is preliminary data.</text>
</comment>
<keyword evidence="3" id="KW-1185">Reference proteome</keyword>
<reference evidence="2 3" key="1">
    <citation type="journal article" date="2021" name="Nat. Commun.">
        <title>Genetic determinants of endophytism in the Arabidopsis root mycobiome.</title>
        <authorList>
            <person name="Mesny F."/>
            <person name="Miyauchi S."/>
            <person name="Thiergart T."/>
            <person name="Pickel B."/>
            <person name="Atanasova L."/>
            <person name="Karlsson M."/>
            <person name="Huettel B."/>
            <person name="Barry K.W."/>
            <person name="Haridas S."/>
            <person name="Chen C."/>
            <person name="Bauer D."/>
            <person name="Andreopoulos W."/>
            <person name="Pangilinan J."/>
            <person name="LaButti K."/>
            <person name="Riley R."/>
            <person name="Lipzen A."/>
            <person name="Clum A."/>
            <person name="Drula E."/>
            <person name="Henrissat B."/>
            <person name="Kohler A."/>
            <person name="Grigoriev I.V."/>
            <person name="Martin F.M."/>
            <person name="Hacquard S."/>
        </authorList>
    </citation>
    <scope>NUCLEOTIDE SEQUENCE [LARGE SCALE GENOMIC DNA]</scope>
    <source>
        <strain evidence="2 3">MPI-CAGE-CH-0241</strain>
    </source>
</reference>
<name>A0A9P8W3N4_9HYPO</name>
<feature type="signal peptide" evidence="1">
    <location>
        <begin position="1"/>
        <end position="20"/>
    </location>
</feature>
<dbReference type="EMBL" id="JAGPYM010000016">
    <property type="protein sequence ID" value="KAH6886386.1"/>
    <property type="molecule type" value="Genomic_DNA"/>
</dbReference>
<protein>
    <submittedName>
        <fullName evidence="2">Uncharacterized protein</fullName>
    </submittedName>
</protein>
<evidence type="ECO:0000256" key="1">
    <source>
        <dbReference type="SAM" id="SignalP"/>
    </source>
</evidence>
<organism evidence="2 3">
    <name type="scientific">Thelonectria olida</name>
    <dbReference type="NCBI Taxonomy" id="1576542"/>
    <lineage>
        <taxon>Eukaryota</taxon>
        <taxon>Fungi</taxon>
        <taxon>Dikarya</taxon>
        <taxon>Ascomycota</taxon>
        <taxon>Pezizomycotina</taxon>
        <taxon>Sordariomycetes</taxon>
        <taxon>Hypocreomycetidae</taxon>
        <taxon>Hypocreales</taxon>
        <taxon>Nectriaceae</taxon>
        <taxon>Thelonectria</taxon>
    </lineage>
</organism>